<dbReference type="InterPro" id="IPR011053">
    <property type="entry name" value="Single_hybrid_motif"/>
</dbReference>
<organism evidence="6 7">
    <name type="scientific">SAR86 cluster bacterium</name>
    <dbReference type="NCBI Taxonomy" id="2030880"/>
    <lineage>
        <taxon>Bacteria</taxon>
        <taxon>Pseudomonadati</taxon>
        <taxon>Pseudomonadota</taxon>
        <taxon>Gammaproteobacteria</taxon>
        <taxon>SAR86 cluster</taxon>
    </lineage>
</organism>
<evidence type="ECO:0000313" key="6">
    <source>
        <dbReference type="EMBL" id="PCH63153.1"/>
    </source>
</evidence>
<comment type="caution">
    <text evidence="6">The sequence shown here is derived from an EMBL/GenBank/DDBJ whole genome shotgun (WGS) entry which is preliminary data.</text>
</comment>
<dbReference type="CDD" id="cd06848">
    <property type="entry name" value="GCS_H"/>
    <property type="match status" value="1"/>
</dbReference>
<comment type="subunit">
    <text evidence="3">The glycine cleavage system is composed of four proteins: P, T, L and H.</text>
</comment>
<dbReference type="InterPro" id="IPR017453">
    <property type="entry name" value="GCV_H_sub"/>
</dbReference>
<dbReference type="PANTHER" id="PTHR11715:SF3">
    <property type="entry name" value="GLYCINE CLEAVAGE SYSTEM H PROTEIN-RELATED"/>
    <property type="match status" value="1"/>
</dbReference>
<dbReference type="InterPro" id="IPR033753">
    <property type="entry name" value="GCV_H/Fam206"/>
</dbReference>
<dbReference type="HAMAP" id="MF_00272">
    <property type="entry name" value="GcvH"/>
    <property type="match status" value="1"/>
</dbReference>
<evidence type="ECO:0000256" key="4">
    <source>
        <dbReference type="PIRSR" id="PIRSR617453-50"/>
    </source>
</evidence>
<proteinExistence type="inferred from homology"/>
<gene>
    <name evidence="3 6" type="primary">gcvH</name>
    <name evidence="6" type="ORF">COC19_01605</name>
</gene>
<dbReference type="SUPFAM" id="SSF51230">
    <property type="entry name" value="Single hybrid motif"/>
    <property type="match status" value="1"/>
</dbReference>
<dbReference type="Proteomes" id="UP000218172">
    <property type="component" value="Unassembled WGS sequence"/>
</dbReference>
<dbReference type="GO" id="GO:0019464">
    <property type="term" value="P:glycine decarboxylation via glycine cleavage system"/>
    <property type="evidence" value="ECO:0007669"/>
    <property type="project" value="UniProtKB-UniRule"/>
</dbReference>
<evidence type="ECO:0000259" key="5">
    <source>
        <dbReference type="PROSITE" id="PS50968"/>
    </source>
</evidence>
<protein>
    <recommendedName>
        <fullName evidence="3">Glycine cleavage system H protein</fullName>
    </recommendedName>
</protein>
<dbReference type="PANTHER" id="PTHR11715">
    <property type="entry name" value="GLYCINE CLEAVAGE SYSTEM H PROTEIN"/>
    <property type="match status" value="1"/>
</dbReference>
<comment type="similarity">
    <text evidence="1 3">Belongs to the GcvH family.</text>
</comment>
<name>A0A2A4MT94_9GAMM</name>
<reference evidence="7" key="1">
    <citation type="submission" date="2017-08" db="EMBL/GenBank/DDBJ databases">
        <title>A dynamic microbial community with high functional redundancy inhabits the cold, oxic subseafloor aquifer.</title>
        <authorList>
            <person name="Tully B.J."/>
            <person name="Wheat C.G."/>
            <person name="Glazer B.T."/>
            <person name="Huber J.A."/>
        </authorList>
    </citation>
    <scope>NUCLEOTIDE SEQUENCE [LARGE SCALE GENOMIC DNA]</scope>
</reference>
<evidence type="ECO:0000256" key="1">
    <source>
        <dbReference type="ARBA" id="ARBA00009249"/>
    </source>
</evidence>
<dbReference type="NCBIfam" id="NF002270">
    <property type="entry name" value="PRK01202.1"/>
    <property type="match status" value="1"/>
</dbReference>
<dbReference type="GO" id="GO:0005960">
    <property type="term" value="C:glycine cleavage complex"/>
    <property type="evidence" value="ECO:0007669"/>
    <property type="project" value="InterPro"/>
</dbReference>
<dbReference type="GO" id="GO:0009249">
    <property type="term" value="P:protein lipoylation"/>
    <property type="evidence" value="ECO:0007669"/>
    <property type="project" value="TreeGrafter"/>
</dbReference>
<dbReference type="Pfam" id="PF01597">
    <property type="entry name" value="GCV_H"/>
    <property type="match status" value="1"/>
</dbReference>
<evidence type="ECO:0000256" key="3">
    <source>
        <dbReference type="HAMAP-Rule" id="MF_00272"/>
    </source>
</evidence>
<feature type="modified residue" description="N6-lipoyllysine" evidence="3 4">
    <location>
        <position position="65"/>
    </location>
</feature>
<evidence type="ECO:0000313" key="7">
    <source>
        <dbReference type="Proteomes" id="UP000218172"/>
    </source>
</evidence>
<dbReference type="InterPro" id="IPR002930">
    <property type="entry name" value="GCV_H"/>
</dbReference>
<keyword evidence="2 3" id="KW-0450">Lipoyl</keyword>
<dbReference type="Gene3D" id="2.40.50.100">
    <property type="match status" value="1"/>
</dbReference>
<dbReference type="PROSITE" id="PS00189">
    <property type="entry name" value="LIPOYL"/>
    <property type="match status" value="1"/>
</dbReference>
<accession>A0A2A4MT94</accession>
<dbReference type="AlphaFoldDB" id="A0A2A4MT94"/>
<dbReference type="EMBL" id="NVQR01000025">
    <property type="protein sequence ID" value="PCH63153.1"/>
    <property type="molecule type" value="Genomic_DNA"/>
</dbReference>
<comment type="cofactor">
    <cofactor evidence="3">
        <name>(R)-lipoate</name>
        <dbReference type="ChEBI" id="CHEBI:83088"/>
    </cofactor>
    <text evidence="3">Binds 1 lipoyl cofactor covalently.</text>
</comment>
<dbReference type="PROSITE" id="PS50968">
    <property type="entry name" value="BIOTINYL_LIPOYL"/>
    <property type="match status" value="1"/>
</dbReference>
<evidence type="ECO:0000256" key="2">
    <source>
        <dbReference type="ARBA" id="ARBA00022823"/>
    </source>
</evidence>
<dbReference type="InterPro" id="IPR003016">
    <property type="entry name" value="2-oxoA_DH_lipoyl-BS"/>
</dbReference>
<dbReference type="InterPro" id="IPR000089">
    <property type="entry name" value="Biotin_lipoyl"/>
</dbReference>
<feature type="domain" description="Lipoyl-binding" evidence="5">
    <location>
        <begin position="24"/>
        <end position="106"/>
    </location>
</feature>
<comment type="function">
    <text evidence="3">The glycine cleavage system catalyzes the degradation of glycine. The H protein shuttles the methylamine group of glycine from the P protein to the T protein.</text>
</comment>
<sequence length="129" mass="13996">MSTFPEDLKYASTHEWVKIDDEGIATIGISDHAQDALGDIVFIELPAVGTDINAKDEVAVVESVKAASDIYSPLSGEIIAVNEELADSPEIVNATPYDNGWFYKIRPSNEAELDDLLDATAYAEMCEGE</sequence>
<dbReference type="NCBIfam" id="TIGR00527">
    <property type="entry name" value="gcvH"/>
    <property type="match status" value="1"/>
</dbReference>
<dbReference type="GO" id="GO:0005829">
    <property type="term" value="C:cytosol"/>
    <property type="evidence" value="ECO:0007669"/>
    <property type="project" value="TreeGrafter"/>
</dbReference>